<feature type="region of interest" description="Disordered" evidence="1">
    <location>
        <begin position="254"/>
        <end position="278"/>
    </location>
</feature>
<evidence type="ECO:0000256" key="1">
    <source>
        <dbReference type="SAM" id="MobiDB-lite"/>
    </source>
</evidence>
<sequence length="741" mass="85085">MSQGQTEGIRVIQPQEDVRLRQPISAQEFMRGTDFAADFSAIDPQLRFKDISVDNITEIHATTYAAKALKAYTLEKMWDDEVFHAFQQDFEGWTLDMFLMVEISYRRELRRVLRRKGVYTGTNHQRIERSLIKLLEADSFPTWDPEEFTKQIFDVRSNASWQQQALATPSSRENIQNPTQDQSPRDQPTTQAQALQQQQQVVSQGPQRPPEQAQQMTPQGTLFQAPFSQESFPQDIPTQQTQTKSIPQAPLLQSFPSRQTQPDGHQPYKALPPRSVPNERLDPAVSAQFLKTFDKDQNEDLFNICFHAQIRETQFYAVFPRILNGRAETFYLHYVDQDDTFAIAYHKVKTHFDTDVNHHHYYTDWTTATFELFDPTKHRGTRIFKSRLVREVKGKYIKPYEKSRLVVQGYNDDEKNTLLTQSPTIQRASQRLIIALAPTLLTSVLTYLPIELQDKYPKGTIIRIVRPLYGIAEAGLHWFATYHKHHREQLRMSTSTFDPCLLITNTDPNQAFGIVGMQTDDTLILGTAGFSVHEENKIQEAKFIAKPKTKLLISSALDFNGCTLALDEKYMEQRARGAYIASICQPEATCDMSTAAQVQQPTDTDCITLNKRLKWQQDNLQRGIQYVPLDLQTAKLMVFTDGSFANNKDLSSQIGFLVMLVNEKQESSEDLGTTKEKRLMIDIMALRQSYERREILEVRWINGNDNPADAMTKASPNKALERFISTNQLTIRVEGSVHRPV</sequence>
<dbReference type="Proteomes" id="UP000824596">
    <property type="component" value="Unassembled WGS sequence"/>
</dbReference>
<organism evidence="2 3">
    <name type="scientific">Hirsutella rhossiliensis</name>
    <dbReference type="NCBI Taxonomy" id="111463"/>
    <lineage>
        <taxon>Eukaryota</taxon>
        <taxon>Fungi</taxon>
        <taxon>Dikarya</taxon>
        <taxon>Ascomycota</taxon>
        <taxon>Pezizomycotina</taxon>
        <taxon>Sordariomycetes</taxon>
        <taxon>Hypocreomycetidae</taxon>
        <taxon>Hypocreales</taxon>
        <taxon>Ophiocordycipitaceae</taxon>
        <taxon>Hirsutella</taxon>
    </lineage>
</organism>
<reference evidence="2" key="1">
    <citation type="submission" date="2021-09" db="EMBL/GenBank/DDBJ databases">
        <title>A high-quality genome of the endoparasitic fungus Hirsutella rhossiliensis with a comparison of Hirsutella genomes reveals transposable elements contributing to genome size variation.</title>
        <authorList>
            <person name="Lin R."/>
            <person name="Jiao Y."/>
            <person name="Sun X."/>
            <person name="Ling J."/>
            <person name="Xie B."/>
            <person name="Cheng X."/>
        </authorList>
    </citation>
    <scope>NUCLEOTIDE SEQUENCE</scope>
    <source>
        <strain evidence="2">HR02</strain>
    </source>
</reference>
<evidence type="ECO:0000313" key="3">
    <source>
        <dbReference type="Proteomes" id="UP000824596"/>
    </source>
</evidence>
<dbReference type="RefSeq" id="XP_044717965.1">
    <property type="nucleotide sequence ID" value="XM_044867078.1"/>
</dbReference>
<dbReference type="AlphaFoldDB" id="A0A9P8MS71"/>
<comment type="caution">
    <text evidence="2">The sequence shown here is derived from an EMBL/GenBank/DDBJ whole genome shotgun (WGS) entry which is preliminary data.</text>
</comment>
<dbReference type="GeneID" id="68357736"/>
<gene>
    <name evidence="2" type="ORF">HRG_08607</name>
</gene>
<accession>A0A9P8MS71</accession>
<feature type="compositionally biased region" description="Polar residues" evidence="1">
    <location>
        <begin position="163"/>
        <end position="186"/>
    </location>
</feature>
<dbReference type="EMBL" id="JAIZPD010000010">
    <property type="protein sequence ID" value="KAH0960452.1"/>
    <property type="molecule type" value="Genomic_DNA"/>
</dbReference>
<name>A0A9P8MS71_9HYPO</name>
<keyword evidence="3" id="KW-1185">Reference proteome</keyword>
<feature type="compositionally biased region" description="Polar residues" evidence="1">
    <location>
        <begin position="254"/>
        <end position="263"/>
    </location>
</feature>
<evidence type="ECO:0000313" key="2">
    <source>
        <dbReference type="EMBL" id="KAH0960452.1"/>
    </source>
</evidence>
<proteinExistence type="predicted"/>
<feature type="compositionally biased region" description="Low complexity" evidence="1">
    <location>
        <begin position="187"/>
        <end position="206"/>
    </location>
</feature>
<dbReference type="OrthoDB" id="5150797at2759"/>
<feature type="region of interest" description="Disordered" evidence="1">
    <location>
        <begin position="163"/>
        <end position="217"/>
    </location>
</feature>
<protein>
    <submittedName>
        <fullName evidence="2">Polyprotein</fullName>
    </submittedName>
</protein>